<keyword evidence="12" id="KW-0732">Signal</keyword>
<proteinExistence type="inferred from homology"/>
<reference evidence="14" key="2">
    <citation type="submission" date="2025-08" db="UniProtKB">
        <authorList>
            <consortium name="Ensembl"/>
        </authorList>
    </citation>
    <scope>IDENTIFICATION</scope>
    <source>
        <strain evidence="14">Thorbecke</strain>
    </source>
</reference>
<dbReference type="SUPFAM" id="SSF56112">
    <property type="entry name" value="Protein kinase-like (PK-like)"/>
    <property type="match status" value="1"/>
</dbReference>
<feature type="chain" id="PRO_5023884086" description="non-specific serine/threonine protein kinase" evidence="12">
    <location>
        <begin position="28"/>
        <end position="487"/>
    </location>
</feature>
<keyword evidence="4 9" id="KW-0547">Nucleotide-binding</keyword>
<evidence type="ECO:0000256" key="5">
    <source>
        <dbReference type="ARBA" id="ARBA00022777"/>
    </source>
</evidence>
<evidence type="ECO:0000256" key="12">
    <source>
        <dbReference type="SAM" id="SignalP"/>
    </source>
</evidence>
<dbReference type="Gene3D" id="1.10.510.10">
    <property type="entry name" value="Transferase(Phosphotransferase) domain 1"/>
    <property type="match status" value="1"/>
</dbReference>
<evidence type="ECO:0000313" key="15">
    <source>
        <dbReference type="Proteomes" id="UP000001811"/>
    </source>
</evidence>
<evidence type="ECO:0000256" key="8">
    <source>
        <dbReference type="ARBA" id="ARBA00048679"/>
    </source>
</evidence>
<dbReference type="GO" id="GO:0005524">
    <property type="term" value="F:ATP binding"/>
    <property type="evidence" value="ECO:0007669"/>
    <property type="project" value="UniProtKB-UniRule"/>
</dbReference>
<feature type="signal peptide" evidence="12">
    <location>
        <begin position="1"/>
        <end position="27"/>
    </location>
</feature>
<dbReference type="Proteomes" id="UP000001811">
    <property type="component" value="Unplaced"/>
</dbReference>
<evidence type="ECO:0000256" key="11">
    <source>
        <dbReference type="SAM" id="MobiDB-lite"/>
    </source>
</evidence>
<dbReference type="InterPro" id="IPR000719">
    <property type="entry name" value="Prot_kinase_dom"/>
</dbReference>
<dbReference type="Bgee" id="ENSOCUG00000035987">
    <property type="expression patterns" value="Expressed in testis and 1 other cell type or tissue"/>
</dbReference>
<dbReference type="FunFam" id="1.10.510.10:FF:000571">
    <property type="entry name" value="Maternal embryonic leucine zipper kinase"/>
    <property type="match status" value="1"/>
</dbReference>
<evidence type="ECO:0000256" key="4">
    <source>
        <dbReference type="ARBA" id="ARBA00022741"/>
    </source>
</evidence>
<dbReference type="SMR" id="A0A5F9CIS1"/>
<evidence type="ECO:0000256" key="1">
    <source>
        <dbReference type="ARBA" id="ARBA00012513"/>
    </source>
</evidence>
<dbReference type="GO" id="GO:0005737">
    <property type="term" value="C:cytoplasm"/>
    <property type="evidence" value="ECO:0007669"/>
    <property type="project" value="TreeGrafter"/>
</dbReference>
<comment type="catalytic activity">
    <reaction evidence="8">
        <text>L-seryl-[protein] + ATP = O-phospho-L-seryl-[protein] + ADP + H(+)</text>
        <dbReference type="Rhea" id="RHEA:17989"/>
        <dbReference type="Rhea" id="RHEA-COMP:9863"/>
        <dbReference type="Rhea" id="RHEA-COMP:11604"/>
        <dbReference type="ChEBI" id="CHEBI:15378"/>
        <dbReference type="ChEBI" id="CHEBI:29999"/>
        <dbReference type="ChEBI" id="CHEBI:30616"/>
        <dbReference type="ChEBI" id="CHEBI:83421"/>
        <dbReference type="ChEBI" id="CHEBI:456216"/>
        <dbReference type="EC" id="2.7.11.1"/>
    </reaction>
</comment>
<sequence length="487" mass="53731">SISLPLPFLHCMRFLLLLWVTSKCSQCQSAGWGWGGDPTMEGLTAFSSEEEVLDGYQVLRVLGQGGFGLVMLAYHWESRTQVAVKVVENGGQHSCSFQQLCTEAEIMKGLHHPHIIQLLQVRHTTERGYIFMEYAVRGDLRCYMVERGYLLDGEIRQLFKQILSAVHYCHSQHVVHRDLKLENLLLDAHLNIKLSDFGLSCKLAGGERLKNLCGTFAYCAPEEFLGEEFCGYKADAWSVGVILYAMVAGSLPFVGEDCVELRAAILSGYYRIPHYGNPELCNLVDSLLTRDPEARPTVADIMGHPWLHAGHGAPGTSDEFLFLPQEQEVWEFPWGLCPPLWLHEWDDPWPPVPRWGISQQQGFSIPEIHGQSQVEPAAPPQGPEALSSLEDLGFQLGHQAGSLPPRLPASALCPGLQQDHSKGKPTPQAIPGAQSCPALQCLQGHSGCNSRARECPALESQPLVLAGGQSGACRSPLPPWDSQCEQQ</sequence>
<dbReference type="GO" id="GO:0035556">
    <property type="term" value="P:intracellular signal transduction"/>
    <property type="evidence" value="ECO:0007669"/>
    <property type="project" value="TreeGrafter"/>
</dbReference>
<comment type="catalytic activity">
    <reaction evidence="7">
        <text>L-threonyl-[protein] + ATP = O-phospho-L-threonyl-[protein] + ADP + H(+)</text>
        <dbReference type="Rhea" id="RHEA:46608"/>
        <dbReference type="Rhea" id="RHEA-COMP:11060"/>
        <dbReference type="Rhea" id="RHEA-COMP:11605"/>
        <dbReference type="ChEBI" id="CHEBI:15378"/>
        <dbReference type="ChEBI" id="CHEBI:30013"/>
        <dbReference type="ChEBI" id="CHEBI:30616"/>
        <dbReference type="ChEBI" id="CHEBI:61977"/>
        <dbReference type="ChEBI" id="CHEBI:456216"/>
        <dbReference type="EC" id="2.7.11.1"/>
    </reaction>
</comment>
<dbReference type="FunFam" id="3.30.200.20:FF:000042">
    <property type="entry name" value="Aurora kinase A"/>
    <property type="match status" value="1"/>
</dbReference>
<keyword evidence="15" id="KW-1185">Reference proteome</keyword>
<dbReference type="PROSITE" id="PS00108">
    <property type="entry name" value="PROTEIN_KINASE_ST"/>
    <property type="match status" value="1"/>
</dbReference>
<evidence type="ECO:0000256" key="7">
    <source>
        <dbReference type="ARBA" id="ARBA00047899"/>
    </source>
</evidence>
<dbReference type="Pfam" id="PF00069">
    <property type="entry name" value="Pkinase"/>
    <property type="match status" value="1"/>
</dbReference>
<dbReference type="InParanoid" id="A0A5F9CIS1"/>
<organism evidence="14 15">
    <name type="scientific">Oryctolagus cuniculus</name>
    <name type="common">Rabbit</name>
    <dbReference type="NCBI Taxonomy" id="9986"/>
    <lineage>
        <taxon>Eukaryota</taxon>
        <taxon>Metazoa</taxon>
        <taxon>Chordata</taxon>
        <taxon>Craniata</taxon>
        <taxon>Vertebrata</taxon>
        <taxon>Euteleostomi</taxon>
        <taxon>Mammalia</taxon>
        <taxon>Eutheria</taxon>
        <taxon>Euarchontoglires</taxon>
        <taxon>Glires</taxon>
        <taxon>Lagomorpha</taxon>
        <taxon>Leporidae</taxon>
        <taxon>Oryctolagus</taxon>
    </lineage>
</organism>
<dbReference type="InterPro" id="IPR008271">
    <property type="entry name" value="Ser/Thr_kinase_AS"/>
</dbReference>
<evidence type="ECO:0000256" key="9">
    <source>
        <dbReference type="PROSITE-ProRule" id="PRU10141"/>
    </source>
</evidence>
<protein>
    <recommendedName>
        <fullName evidence="1">non-specific serine/threonine protein kinase</fullName>
        <ecNumber evidence="1">2.7.11.1</ecNumber>
    </recommendedName>
</protein>
<keyword evidence="3" id="KW-0808">Transferase</keyword>
<feature type="domain" description="Protein kinase" evidence="13">
    <location>
        <begin position="56"/>
        <end position="307"/>
    </location>
</feature>
<dbReference type="PANTHER" id="PTHR24346">
    <property type="entry name" value="MAP/MICROTUBULE AFFINITY-REGULATING KINASE"/>
    <property type="match status" value="1"/>
</dbReference>
<dbReference type="PANTHER" id="PTHR24346:SF82">
    <property type="entry name" value="KP78A-RELATED"/>
    <property type="match status" value="1"/>
</dbReference>
<dbReference type="InterPro" id="IPR017441">
    <property type="entry name" value="Protein_kinase_ATP_BS"/>
</dbReference>
<dbReference type="CDD" id="cd14003">
    <property type="entry name" value="STKc_AMPK-like"/>
    <property type="match status" value="1"/>
</dbReference>
<dbReference type="SMART" id="SM00220">
    <property type="entry name" value="S_TKc"/>
    <property type="match status" value="1"/>
</dbReference>
<dbReference type="InterPro" id="IPR011009">
    <property type="entry name" value="Kinase-like_dom_sf"/>
</dbReference>
<evidence type="ECO:0000259" key="13">
    <source>
        <dbReference type="PROSITE" id="PS50011"/>
    </source>
</evidence>
<dbReference type="Ensembl" id="ENSOCUT00000036710.1">
    <property type="protein sequence ID" value="ENSOCUP00000033586.1"/>
    <property type="gene ID" value="ENSOCUG00000035987.1"/>
</dbReference>
<evidence type="ECO:0000256" key="10">
    <source>
        <dbReference type="RuleBase" id="RU000304"/>
    </source>
</evidence>
<feature type="region of interest" description="Disordered" evidence="11">
    <location>
        <begin position="407"/>
        <end position="430"/>
    </location>
</feature>
<evidence type="ECO:0000256" key="3">
    <source>
        <dbReference type="ARBA" id="ARBA00022679"/>
    </source>
</evidence>
<dbReference type="GeneTree" id="ENSGT00940000160886"/>
<keyword evidence="2 10" id="KW-0723">Serine/threonine-protein kinase</keyword>
<dbReference type="EC" id="2.7.11.1" evidence="1"/>
<reference evidence="14" key="3">
    <citation type="submission" date="2025-09" db="UniProtKB">
        <authorList>
            <consortium name="Ensembl"/>
        </authorList>
    </citation>
    <scope>IDENTIFICATION</scope>
    <source>
        <strain evidence="14">Thorbecke</strain>
    </source>
</reference>
<name>A0A5F9CIS1_RABIT</name>
<dbReference type="PaxDb" id="9986-ENSOCUP00000023529"/>
<dbReference type="GO" id="GO:0004674">
    <property type="term" value="F:protein serine/threonine kinase activity"/>
    <property type="evidence" value="ECO:0007669"/>
    <property type="project" value="UniProtKB-KW"/>
</dbReference>
<feature type="binding site" evidence="9">
    <location>
        <position position="85"/>
    </location>
    <ligand>
        <name>ATP</name>
        <dbReference type="ChEBI" id="CHEBI:30616"/>
    </ligand>
</feature>
<dbReference type="PROSITE" id="PS00107">
    <property type="entry name" value="PROTEIN_KINASE_ATP"/>
    <property type="match status" value="1"/>
</dbReference>
<dbReference type="AlphaFoldDB" id="A0A5F9CIS1"/>
<feature type="region of interest" description="Disordered" evidence="11">
    <location>
        <begin position="467"/>
        <end position="487"/>
    </location>
</feature>
<keyword evidence="5" id="KW-0418">Kinase</keyword>
<evidence type="ECO:0000256" key="2">
    <source>
        <dbReference type="ARBA" id="ARBA00022527"/>
    </source>
</evidence>
<keyword evidence="6 9" id="KW-0067">ATP-binding</keyword>
<evidence type="ECO:0000256" key="6">
    <source>
        <dbReference type="ARBA" id="ARBA00022840"/>
    </source>
</evidence>
<evidence type="ECO:0000313" key="14">
    <source>
        <dbReference type="Ensembl" id="ENSOCUP00000033586.1"/>
    </source>
</evidence>
<reference evidence="14 15" key="1">
    <citation type="journal article" date="2011" name="Nature">
        <title>A high-resolution map of human evolutionary constraint using 29 mammals.</title>
        <authorList>
            <person name="Lindblad-Toh K."/>
            <person name="Garber M."/>
            <person name="Zuk O."/>
            <person name="Lin M.F."/>
            <person name="Parker B.J."/>
            <person name="Washietl S."/>
            <person name="Kheradpour P."/>
            <person name="Ernst J."/>
            <person name="Jordan G."/>
            <person name="Mauceli E."/>
            <person name="Ward L.D."/>
            <person name="Lowe C.B."/>
            <person name="Holloway A.K."/>
            <person name="Clamp M."/>
            <person name="Gnerre S."/>
            <person name="Alfoldi J."/>
            <person name="Beal K."/>
            <person name="Chang J."/>
            <person name="Clawson H."/>
            <person name="Cuff J."/>
            <person name="Di Palma F."/>
            <person name="Fitzgerald S."/>
            <person name="Flicek P."/>
            <person name="Guttman M."/>
            <person name="Hubisz M.J."/>
            <person name="Jaffe D.B."/>
            <person name="Jungreis I."/>
            <person name="Kent W.J."/>
            <person name="Kostka D."/>
            <person name="Lara M."/>
            <person name="Martins A.L."/>
            <person name="Massingham T."/>
            <person name="Moltke I."/>
            <person name="Raney B.J."/>
            <person name="Rasmussen M.D."/>
            <person name="Robinson J."/>
            <person name="Stark A."/>
            <person name="Vilella A.J."/>
            <person name="Wen J."/>
            <person name="Xie X."/>
            <person name="Zody M.C."/>
            <person name="Baldwin J."/>
            <person name="Bloom T."/>
            <person name="Chin C.W."/>
            <person name="Heiman D."/>
            <person name="Nicol R."/>
            <person name="Nusbaum C."/>
            <person name="Young S."/>
            <person name="Wilkinson J."/>
            <person name="Worley K.C."/>
            <person name="Kovar C.L."/>
            <person name="Muzny D.M."/>
            <person name="Gibbs R.A."/>
            <person name="Cree A."/>
            <person name="Dihn H.H."/>
            <person name="Fowler G."/>
            <person name="Jhangiani S."/>
            <person name="Joshi V."/>
            <person name="Lee S."/>
            <person name="Lewis L.R."/>
            <person name="Nazareth L.V."/>
            <person name="Okwuonu G."/>
            <person name="Santibanez J."/>
            <person name="Warren W.C."/>
            <person name="Mardis E.R."/>
            <person name="Weinstock G.M."/>
            <person name="Wilson R.K."/>
            <person name="Delehaunty K."/>
            <person name="Dooling D."/>
            <person name="Fronik C."/>
            <person name="Fulton L."/>
            <person name="Fulton B."/>
            <person name="Graves T."/>
            <person name="Minx P."/>
            <person name="Sodergren E."/>
            <person name="Birney E."/>
            <person name="Margulies E.H."/>
            <person name="Herrero J."/>
            <person name="Green E.D."/>
            <person name="Haussler D."/>
            <person name="Siepel A."/>
            <person name="Goldman N."/>
            <person name="Pollard K.S."/>
            <person name="Pedersen J.S."/>
            <person name="Lander E.S."/>
            <person name="Kellis M."/>
        </authorList>
    </citation>
    <scope>NUCLEOTIDE SEQUENCE [LARGE SCALE GENOMIC DNA]</scope>
    <source>
        <strain evidence="15">Thorbecke</strain>
    </source>
</reference>
<accession>A0A5F9CIS1</accession>
<dbReference type="PROSITE" id="PS50011">
    <property type="entry name" value="PROTEIN_KINASE_DOM"/>
    <property type="match status" value="1"/>
</dbReference>
<dbReference type="FunCoup" id="A0A5F9CIS1">
    <property type="interactions" value="35"/>
</dbReference>
<comment type="similarity">
    <text evidence="10">Belongs to the protein kinase superfamily.</text>
</comment>